<name>A0A174B510_9FIRM</name>
<dbReference type="PANTHER" id="PTHR40396:SF1">
    <property type="entry name" value="ATPASE AAA-TYPE CORE DOMAIN-CONTAINING PROTEIN"/>
    <property type="match status" value="1"/>
</dbReference>
<evidence type="ECO:0000313" key="2">
    <source>
        <dbReference type="EMBL" id="CUN94688.1"/>
    </source>
</evidence>
<proteinExistence type="predicted"/>
<dbReference type="InterPro" id="IPR003959">
    <property type="entry name" value="ATPase_AAA_core"/>
</dbReference>
<reference evidence="2 4" key="1">
    <citation type="submission" date="2015-09" db="EMBL/GenBank/DDBJ databases">
        <authorList>
            <consortium name="Pathogen Informatics"/>
        </authorList>
    </citation>
    <scope>NUCLEOTIDE SEQUENCE [LARGE SCALE GENOMIC DNA]</scope>
    <source>
        <strain evidence="2 4">2789STDY5834865</strain>
    </source>
</reference>
<organism evidence="2 4">
    <name type="scientific">Enterocloster clostridioformis</name>
    <dbReference type="NCBI Taxonomy" id="1531"/>
    <lineage>
        <taxon>Bacteria</taxon>
        <taxon>Bacillati</taxon>
        <taxon>Bacillota</taxon>
        <taxon>Clostridia</taxon>
        <taxon>Lachnospirales</taxon>
        <taxon>Lachnospiraceae</taxon>
        <taxon>Enterocloster</taxon>
    </lineage>
</organism>
<sequence>MAYNKIKSVKECEMKGSAMLIQFNFKNFKSFRDEVSLDLSATKITEHEDHVVEMANDKLLKVAAIYGANASGKSNIYDAFKFMSYYVEESFKFGGESDSRQKADSDYIRVSPFLFDSKSRSEESTFEVFFVDNSENTGKIYQYGFALQNDEVVEEWFYSKAKTARNRYKTIFYRKKGEELEVNGLPKSSIENIKVALEKETLIVSLGAKLKISKLKKVRDWFLNNEVVDFGNPAENFFRSQVLPKGFTTSREIQSNVVNYFASFDNAICDFKVEEVQREIEKESDLSYKIDALHKMTDCDEFESIPLKSESSGTLKMFALYPSLKEVLDNGGTLFVDELNARLHPLLVRNIILTFLSPEINTNHAQMIFTTHDIWQLSNELLRRDEIWLVDKNQDGVSDLYSLADFKDEDGNKVRRDEALAKNYLTGSYGAIPALRPMEMLKGRSTDGE</sequence>
<dbReference type="EMBL" id="UAVW01000015">
    <property type="protein sequence ID" value="SQB14663.1"/>
    <property type="molecule type" value="Genomic_DNA"/>
</dbReference>
<dbReference type="PANTHER" id="PTHR40396">
    <property type="entry name" value="ATPASE-LIKE PROTEIN"/>
    <property type="match status" value="1"/>
</dbReference>
<evidence type="ECO:0000313" key="5">
    <source>
        <dbReference type="Proteomes" id="UP000251853"/>
    </source>
</evidence>
<keyword evidence="5" id="KW-1185">Reference proteome</keyword>
<dbReference type="EMBL" id="CZAB01000001">
    <property type="protein sequence ID" value="CUN94688.1"/>
    <property type="molecule type" value="Genomic_DNA"/>
</dbReference>
<dbReference type="InterPro" id="IPR027417">
    <property type="entry name" value="P-loop_NTPase"/>
</dbReference>
<dbReference type="GO" id="GO:0016887">
    <property type="term" value="F:ATP hydrolysis activity"/>
    <property type="evidence" value="ECO:0007669"/>
    <property type="project" value="InterPro"/>
</dbReference>
<feature type="domain" description="ATPase AAA-type core" evidence="1">
    <location>
        <begin position="62"/>
        <end position="373"/>
    </location>
</feature>
<dbReference type="AlphaFoldDB" id="A0A174B510"/>
<evidence type="ECO:0000313" key="3">
    <source>
        <dbReference type="EMBL" id="SQB14663.1"/>
    </source>
</evidence>
<dbReference type="Gene3D" id="3.40.50.300">
    <property type="entry name" value="P-loop containing nucleotide triphosphate hydrolases"/>
    <property type="match status" value="1"/>
</dbReference>
<dbReference type="GO" id="GO:0005524">
    <property type="term" value="F:ATP binding"/>
    <property type="evidence" value="ECO:0007669"/>
    <property type="project" value="InterPro"/>
</dbReference>
<protein>
    <submittedName>
        <fullName evidence="2">Abortive infection protein</fullName>
    </submittedName>
</protein>
<dbReference type="SUPFAM" id="SSF52540">
    <property type="entry name" value="P-loop containing nucleoside triphosphate hydrolases"/>
    <property type="match status" value="1"/>
</dbReference>
<evidence type="ECO:0000313" key="4">
    <source>
        <dbReference type="Proteomes" id="UP000095512"/>
    </source>
</evidence>
<dbReference type="Pfam" id="PF13304">
    <property type="entry name" value="AAA_21"/>
    <property type="match status" value="1"/>
</dbReference>
<reference evidence="3 5" key="2">
    <citation type="submission" date="2018-06" db="EMBL/GenBank/DDBJ databases">
        <authorList>
            <consortium name="Pathogen Informatics"/>
            <person name="Doyle S."/>
        </authorList>
    </citation>
    <scope>NUCLEOTIDE SEQUENCE [LARGE SCALE GENOMIC DNA]</scope>
    <source>
        <strain evidence="3 5">NCTC11224</strain>
    </source>
</reference>
<evidence type="ECO:0000259" key="1">
    <source>
        <dbReference type="Pfam" id="PF13304"/>
    </source>
</evidence>
<gene>
    <name evidence="2" type="ORF">ERS852480_00193</name>
    <name evidence="3" type="ORF">NCTC11224_03717</name>
</gene>
<dbReference type="Proteomes" id="UP000095512">
    <property type="component" value="Unassembled WGS sequence"/>
</dbReference>
<accession>A0A174B510</accession>
<dbReference type="Proteomes" id="UP000251853">
    <property type="component" value="Unassembled WGS sequence"/>
</dbReference>